<feature type="non-terminal residue" evidence="1">
    <location>
        <position position="1"/>
    </location>
</feature>
<evidence type="ECO:0000313" key="2">
    <source>
        <dbReference type="Proteomes" id="UP000027265"/>
    </source>
</evidence>
<gene>
    <name evidence="1" type="ORF">JAAARDRAFT_116649</name>
</gene>
<dbReference type="Proteomes" id="UP000027265">
    <property type="component" value="Unassembled WGS sequence"/>
</dbReference>
<proteinExistence type="predicted"/>
<reference evidence="2" key="1">
    <citation type="journal article" date="2014" name="Proc. Natl. Acad. Sci. U.S.A.">
        <title>Extensive sampling of basidiomycete genomes demonstrates inadequacy of the white-rot/brown-rot paradigm for wood decay fungi.</title>
        <authorList>
            <person name="Riley R."/>
            <person name="Salamov A.A."/>
            <person name="Brown D.W."/>
            <person name="Nagy L.G."/>
            <person name="Floudas D."/>
            <person name="Held B.W."/>
            <person name="Levasseur A."/>
            <person name="Lombard V."/>
            <person name="Morin E."/>
            <person name="Otillar R."/>
            <person name="Lindquist E.A."/>
            <person name="Sun H."/>
            <person name="LaButti K.M."/>
            <person name="Schmutz J."/>
            <person name="Jabbour D."/>
            <person name="Luo H."/>
            <person name="Baker S.E."/>
            <person name="Pisabarro A.G."/>
            <person name="Walton J.D."/>
            <person name="Blanchette R.A."/>
            <person name="Henrissat B."/>
            <person name="Martin F."/>
            <person name="Cullen D."/>
            <person name="Hibbett D.S."/>
            <person name="Grigoriev I.V."/>
        </authorList>
    </citation>
    <scope>NUCLEOTIDE SEQUENCE [LARGE SCALE GENOMIC DNA]</scope>
    <source>
        <strain evidence="2">MUCL 33604</strain>
    </source>
</reference>
<dbReference type="HOGENOM" id="CLU_003703_6_0_1"/>
<protein>
    <submittedName>
        <fullName evidence="1">Uncharacterized protein</fullName>
    </submittedName>
</protein>
<accession>A0A067QAD4</accession>
<name>A0A067QAD4_9AGAM</name>
<dbReference type="AlphaFoldDB" id="A0A067QAD4"/>
<organism evidence="1 2">
    <name type="scientific">Jaapia argillacea MUCL 33604</name>
    <dbReference type="NCBI Taxonomy" id="933084"/>
    <lineage>
        <taxon>Eukaryota</taxon>
        <taxon>Fungi</taxon>
        <taxon>Dikarya</taxon>
        <taxon>Basidiomycota</taxon>
        <taxon>Agaricomycotina</taxon>
        <taxon>Agaricomycetes</taxon>
        <taxon>Agaricomycetidae</taxon>
        <taxon>Jaapiales</taxon>
        <taxon>Jaapiaceae</taxon>
        <taxon>Jaapia</taxon>
    </lineage>
</organism>
<dbReference type="EMBL" id="KL197709">
    <property type="protein sequence ID" value="KDQ64018.1"/>
    <property type="molecule type" value="Genomic_DNA"/>
</dbReference>
<dbReference type="OrthoDB" id="3265433at2759"/>
<keyword evidence="2" id="KW-1185">Reference proteome</keyword>
<evidence type="ECO:0000313" key="1">
    <source>
        <dbReference type="EMBL" id="KDQ64018.1"/>
    </source>
</evidence>
<dbReference type="InParanoid" id="A0A067QAD4"/>
<sequence length="123" mass="14603">QCRKVMVRLGADPDLLKKYRILDKKDCQVNTGIVDDPKQRKVRNATLPWIWGMGSSEEEGRHLKDCKVHWLRAKAMRDRWQEELTIVIHEMEWVPNYFNHRVEECQARAEASLNNLGHWCYAN</sequence>